<keyword evidence="6" id="KW-1185">Reference proteome</keyword>
<name>A0A292YDC0_9BACT</name>
<dbReference type="Proteomes" id="UP000217944">
    <property type="component" value="Unassembled WGS sequence"/>
</dbReference>
<dbReference type="SMART" id="SM00419">
    <property type="entry name" value="HTH_CRP"/>
    <property type="match status" value="1"/>
</dbReference>
<gene>
    <name evidence="5" type="ORF">LNAT_P0519</name>
</gene>
<evidence type="ECO:0000313" key="6">
    <source>
        <dbReference type="Proteomes" id="UP000217944"/>
    </source>
</evidence>
<keyword evidence="3" id="KW-0804">Transcription</keyword>
<evidence type="ECO:0000259" key="4">
    <source>
        <dbReference type="PROSITE" id="PS51063"/>
    </source>
</evidence>
<dbReference type="Pfam" id="PF13545">
    <property type="entry name" value="HTH_Crp_2"/>
    <property type="match status" value="1"/>
</dbReference>
<dbReference type="Gene3D" id="1.10.10.10">
    <property type="entry name" value="Winged helix-like DNA-binding domain superfamily/Winged helix DNA-binding domain"/>
    <property type="match status" value="1"/>
</dbReference>
<dbReference type="SUPFAM" id="SSF46785">
    <property type="entry name" value="Winged helix' DNA-binding domain"/>
    <property type="match status" value="1"/>
</dbReference>
<accession>A0A292YDC0</accession>
<dbReference type="RefSeq" id="WP_096258372.1">
    <property type="nucleotide sequence ID" value="NZ_BDME01000001.1"/>
</dbReference>
<reference evidence="5 6" key="1">
    <citation type="journal article" date="2017" name="Syst. Appl. Microbiol.">
        <title>Lebetimonas natsushimae sp. nov., a novel strictly anaerobic, moderately thermophilic chemoautotroph isolated from a deep-sea hydrothermal vent polychaete nest in the Mid-Okinawa Trough.</title>
        <authorList>
            <person name="Nagata R."/>
            <person name="Takaki Y."/>
            <person name="Tame A."/>
            <person name="Nunoura T."/>
            <person name="Muto H."/>
            <person name="Mino S."/>
            <person name="Sawayama S."/>
            <person name="Takai K."/>
            <person name="Nakagawa S."/>
        </authorList>
    </citation>
    <scope>NUCLEOTIDE SEQUENCE [LARGE SCALE GENOMIC DNA]</scope>
    <source>
        <strain evidence="5 6">HS1857</strain>
    </source>
</reference>
<dbReference type="OrthoDB" id="5353721at2"/>
<comment type="caution">
    <text evidence="5">The sequence shown here is derived from an EMBL/GenBank/DDBJ whole genome shotgun (WGS) entry which is preliminary data.</text>
</comment>
<evidence type="ECO:0000313" key="5">
    <source>
        <dbReference type="EMBL" id="GAX87224.1"/>
    </source>
</evidence>
<dbReference type="AlphaFoldDB" id="A0A292YDC0"/>
<evidence type="ECO:0000256" key="3">
    <source>
        <dbReference type="ARBA" id="ARBA00023163"/>
    </source>
</evidence>
<sequence>MQNCRILLPNPEIEKYIKLNYFEKFPKRYLKKNEICFPCNDRILIVIKGKIKIVTYKNDKEITLYYLNKNNIAFCSEENIIKAKEESELYFIPIKECINYIDNINLYNLILKEITDKIKIERDLIHDLAFTTCSQRAINFLTTTAEKIGKKTAKGIEVKLNCSIDEFANFLGTTRQTLSTFINMLIKKNLLEKDHKTFIIKDIEGLKNFKF</sequence>
<protein>
    <recommendedName>
        <fullName evidence="4">HTH crp-type domain-containing protein</fullName>
    </recommendedName>
</protein>
<dbReference type="InterPro" id="IPR012318">
    <property type="entry name" value="HTH_CRP"/>
</dbReference>
<dbReference type="Gene3D" id="2.60.120.10">
    <property type="entry name" value="Jelly Rolls"/>
    <property type="match status" value="1"/>
</dbReference>
<dbReference type="InterPro" id="IPR036390">
    <property type="entry name" value="WH_DNA-bd_sf"/>
</dbReference>
<organism evidence="5 6">
    <name type="scientific">Lebetimonas natsushimae</name>
    <dbReference type="NCBI Taxonomy" id="1936991"/>
    <lineage>
        <taxon>Bacteria</taxon>
        <taxon>Pseudomonadati</taxon>
        <taxon>Campylobacterota</taxon>
        <taxon>Epsilonproteobacteria</taxon>
        <taxon>Nautiliales</taxon>
        <taxon>Nautiliaceae</taxon>
        <taxon>Lebetimonas</taxon>
    </lineage>
</organism>
<dbReference type="SUPFAM" id="SSF51206">
    <property type="entry name" value="cAMP-binding domain-like"/>
    <property type="match status" value="1"/>
</dbReference>
<dbReference type="InterPro" id="IPR018490">
    <property type="entry name" value="cNMP-bd_dom_sf"/>
</dbReference>
<dbReference type="GO" id="GO:0006355">
    <property type="term" value="P:regulation of DNA-templated transcription"/>
    <property type="evidence" value="ECO:0007669"/>
    <property type="project" value="InterPro"/>
</dbReference>
<proteinExistence type="predicted"/>
<evidence type="ECO:0000256" key="1">
    <source>
        <dbReference type="ARBA" id="ARBA00023015"/>
    </source>
</evidence>
<dbReference type="GO" id="GO:0003677">
    <property type="term" value="F:DNA binding"/>
    <property type="evidence" value="ECO:0007669"/>
    <property type="project" value="UniProtKB-KW"/>
</dbReference>
<feature type="domain" description="HTH crp-type" evidence="4">
    <location>
        <begin position="131"/>
        <end position="204"/>
    </location>
</feature>
<evidence type="ECO:0000256" key="2">
    <source>
        <dbReference type="ARBA" id="ARBA00023125"/>
    </source>
</evidence>
<dbReference type="PROSITE" id="PS51063">
    <property type="entry name" value="HTH_CRP_2"/>
    <property type="match status" value="1"/>
</dbReference>
<dbReference type="EMBL" id="BDME01000001">
    <property type="protein sequence ID" value="GAX87224.1"/>
    <property type="molecule type" value="Genomic_DNA"/>
</dbReference>
<keyword evidence="2" id="KW-0238">DNA-binding</keyword>
<keyword evidence="1" id="KW-0805">Transcription regulation</keyword>
<dbReference type="InterPro" id="IPR014710">
    <property type="entry name" value="RmlC-like_jellyroll"/>
</dbReference>
<dbReference type="InterPro" id="IPR036388">
    <property type="entry name" value="WH-like_DNA-bd_sf"/>
</dbReference>